<feature type="transmembrane region" description="Helical" evidence="5">
    <location>
        <begin position="463"/>
        <end position="485"/>
    </location>
</feature>
<evidence type="ECO:0000313" key="6">
    <source>
        <dbReference type="EMBL" id="RYO48954.1"/>
    </source>
</evidence>
<feature type="transmembrane region" description="Helical" evidence="5">
    <location>
        <begin position="82"/>
        <end position="102"/>
    </location>
</feature>
<dbReference type="AlphaFoldDB" id="A0A4Q4QYS4"/>
<keyword evidence="3 5" id="KW-1133">Transmembrane helix</keyword>
<sequence>MMNKPTSSGQPRARLSVQWCAMLAMALDGLGCAMTKASQTFLIEQAICRAYYTEHDPSFVTPDGRVPEALCKTEELQSRVTLFAAGLDFSMLITCFLASPIYTRLASLVGARQILILNTTSFALRMAWYAAAFYLHNIIDVRWVLLSAFFDLLGGGIPMREILLYLYIAGSVPEEGMTGTFNLLSAILIGMMSLGTFIGARLLNVNVFITCALIVAVYVFLVPLVSLFPHHHGEQSQSQRTLRTYNTDDASGDEIRSLMIVDETVDEMVIAIQSDPPFMADHDGDQATKARTPTLFRALLRAATVDLYLSIELVVQTFRHPFTRRVMMLFFGTTLAAVISMTTPQWASGTFQTSLSQVDQITALEQIISACTLLALPLLSRYVLRPRLHAKHAVDLAIIVGSLLTGILSALVIAMAPSLSIYAIGVAIGATGMGLSDALRSFATSGLSSEEAVQRLYMSIRTVQTLAAIAGTPLWSGLLLWIISNPSVPRGLLYLGNCGVLITCLLSIKFLQRPS</sequence>
<dbReference type="Proteomes" id="UP000293823">
    <property type="component" value="Unassembled WGS sequence"/>
</dbReference>
<evidence type="ECO:0000256" key="1">
    <source>
        <dbReference type="ARBA" id="ARBA00004141"/>
    </source>
</evidence>
<keyword evidence="7" id="KW-1185">Reference proteome</keyword>
<keyword evidence="4 5" id="KW-0472">Membrane</keyword>
<dbReference type="PANTHER" id="PTHR23507:SF1">
    <property type="entry name" value="FI18259P1-RELATED"/>
    <property type="match status" value="1"/>
</dbReference>
<feature type="transmembrane region" description="Helical" evidence="5">
    <location>
        <begin position="141"/>
        <end position="168"/>
    </location>
</feature>
<dbReference type="EMBL" id="PEJP01000046">
    <property type="protein sequence ID" value="RYO48954.1"/>
    <property type="molecule type" value="Genomic_DNA"/>
</dbReference>
<dbReference type="Gene3D" id="1.20.1250.20">
    <property type="entry name" value="MFS general substrate transporter like domains"/>
    <property type="match status" value="1"/>
</dbReference>
<evidence type="ECO:0000256" key="3">
    <source>
        <dbReference type="ARBA" id="ARBA00022989"/>
    </source>
</evidence>
<feature type="transmembrane region" description="Helical" evidence="5">
    <location>
        <begin position="206"/>
        <end position="228"/>
    </location>
</feature>
<dbReference type="GO" id="GO:0016020">
    <property type="term" value="C:membrane"/>
    <property type="evidence" value="ECO:0007669"/>
    <property type="project" value="UniProtKB-SubCell"/>
</dbReference>
<proteinExistence type="predicted"/>
<evidence type="ECO:0000256" key="5">
    <source>
        <dbReference type="SAM" id="Phobius"/>
    </source>
</evidence>
<organism evidence="6 7">
    <name type="scientific">Alternaria arborescens</name>
    <dbReference type="NCBI Taxonomy" id="156630"/>
    <lineage>
        <taxon>Eukaryota</taxon>
        <taxon>Fungi</taxon>
        <taxon>Dikarya</taxon>
        <taxon>Ascomycota</taxon>
        <taxon>Pezizomycotina</taxon>
        <taxon>Dothideomycetes</taxon>
        <taxon>Pleosporomycetidae</taxon>
        <taxon>Pleosporales</taxon>
        <taxon>Pleosporineae</taxon>
        <taxon>Pleosporaceae</taxon>
        <taxon>Alternaria</taxon>
        <taxon>Alternaria sect. Alternaria</taxon>
    </lineage>
</organism>
<name>A0A4Q4QYS4_9PLEO</name>
<feature type="transmembrane region" description="Helical" evidence="5">
    <location>
        <begin position="114"/>
        <end position="135"/>
    </location>
</feature>
<dbReference type="Pfam" id="PF07690">
    <property type="entry name" value="MFS_1"/>
    <property type="match status" value="1"/>
</dbReference>
<feature type="transmembrane region" description="Helical" evidence="5">
    <location>
        <begin position="326"/>
        <end position="347"/>
    </location>
</feature>
<dbReference type="PANTHER" id="PTHR23507">
    <property type="entry name" value="ZGC:174356"/>
    <property type="match status" value="1"/>
</dbReference>
<dbReference type="GO" id="GO:0022857">
    <property type="term" value="F:transmembrane transporter activity"/>
    <property type="evidence" value="ECO:0007669"/>
    <property type="project" value="InterPro"/>
</dbReference>
<feature type="transmembrane region" description="Helical" evidence="5">
    <location>
        <begin position="491"/>
        <end position="511"/>
    </location>
</feature>
<feature type="transmembrane region" description="Helical" evidence="5">
    <location>
        <begin position="367"/>
        <end position="384"/>
    </location>
</feature>
<gene>
    <name evidence="6" type="ORF">AA0113_g9732</name>
</gene>
<dbReference type="OrthoDB" id="194139at2759"/>
<evidence type="ECO:0000313" key="7">
    <source>
        <dbReference type="Proteomes" id="UP000293823"/>
    </source>
</evidence>
<dbReference type="InterPro" id="IPR036259">
    <property type="entry name" value="MFS_trans_sf"/>
</dbReference>
<protein>
    <recommendedName>
        <fullName evidence="8">Major facilitator superfamily (MFS) profile domain-containing protein</fullName>
    </recommendedName>
</protein>
<reference evidence="7" key="1">
    <citation type="journal article" date="2019" name="bioRxiv">
        <title>Genomics, evolutionary history and diagnostics of the Alternaria alternata species group including apple and Asian pear pathotypes.</title>
        <authorList>
            <person name="Armitage A.D."/>
            <person name="Cockerton H.M."/>
            <person name="Sreenivasaprasad S."/>
            <person name="Woodhall J.W."/>
            <person name="Lane C.R."/>
            <person name="Harrison R.J."/>
            <person name="Clarkson J.P."/>
        </authorList>
    </citation>
    <scope>NUCLEOTIDE SEQUENCE [LARGE SCALE GENOMIC DNA]</scope>
    <source>
        <strain evidence="7">RGR 97.0016</strain>
    </source>
</reference>
<feature type="transmembrane region" description="Helical" evidence="5">
    <location>
        <begin position="421"/>
        <end position="442"/>
    </location>
</feature>
<accession>A0A4Q4QYS4</accession>
<feature type="transmembrane region" description="Helical" evidence="5">
    <location>
        <begin position="180"/>
        <end position="200"/>
    </location>
</feature>
<keyword evidence="2 5" id="KW-0812">Transmembrane</keyword>
<dbReference type="SUPFAM" id="SSF103473">
    <property type="entry name" value="MFS general substrate transporter"/>
    <property type="match status" value="1"/>
</dbReference>
<dbReference type="InterPro" id="IPR011701">
    <property type="entry name" value="MFS"/>
</dbReference>
<comment type="subcellular location">
    <subcellularLocation>
        <location evidence="1">Membrane</location>
        <topology evidence="1">Multi-pass membrane protein</topology>
    </subcellularLocation>
</comment>
<feature type="transmembrane region" description="Helical" evidence="5">
    <location>
        <begin position="396"/>
        <end position="415"/>
    </location>
</feature>
<comment type="caution">
    <text evidence="6">The sequence shown here is derived from an EMBL/GenBank/DDBJ whole genome shotgun (WGS) entry which is preliminary data.</text>
</comment>
<evidence type="ECO:0008006" key="8">
    <source>
        <dbReference type="Google" id="ProtNLM"/>
    </source>
</evidence>
<evidence type="ECO:0000256" key="4">
    <source>
        <dbReference type="ARBA" id="ARBA00023136"/>
    </source>
</evidence>
<evidence type="ECO:0000256" key="2">
    <source>
        <dbReference type="ARBA" id="ARBA00022692"/>
    </source>
</evidence>